<feature type="region of interest" description="Disordered" evidence="1">
    <location>
        <begin position="1"/>
        <end position="116"/>
    </location>
</feature>
<dbReference type="Proteomes" id="UP000054196">
    <property type="component" value="Unassembled WGS sequence"/>
</dbReference>
<dbReference type="RefSeq" id="XP_007388357.1">
    <property type="nucleotide sequence ID" value="XM_007388295.1"/>
</dbReference>
<feature type="compositionally biased region" description="Basic and acidic residues" evidence="1">
    <location>
        <begin position="78"/>
        <end position="96"/>
    </location>
</feature>
<keyword evidence="3" id="KW-1185">Reference proteome</keyword>
<sequence length="467" mass="52434">MSAMGPQHHTTTSSAARSPERRASAHAGWCDAVTSLRRELKPINTTEPQTRASAAPTDAAPAIRRNPLRAARAQKRPRSPEVAKENRKRRRGDDVPPVKTTVSRPSSGPRRKRTRRMAAEVHKLRCEAEDARRLVAETHEAISLAAASVKNLVQDINMISISHPTASSREEVSRSDTVSATINHTGGDSPQDLRPEQSAIKQPPDIQTVVAALKPTQSVGSANTCGSYSASDRRALAKALLNLGVNDGCTCQPTPLQRRRIAKTTFLRPRPRVGVDSQGLPFRDWTEYPLEEDDDPNEIKWLKRESIVENKLFDDTRSIGHALEPTLPVSRRPRRRRVFAKQPRTQFRNITPVVLDALEGWHVELGRCENCLIRAMRSLPLWVVAVKSTRNEGFEYGSPVFVNAARNEMVEWDEDIRGWRHLVLDYYRWIPVEELEVRPSDSKANPNIVNGTRSVPLPLQAWIDYDD</sequence>
<proteinExistence type="predicted"/>
<dbReference type="AlphaFoldDB" id="R7S437"/>
<evidence type="ECO:0000256" key="1">
    <source>
        <dbReference type="SAM" id="MobiDB-lite"/>
    </source>
</evidence>
<feature type="region of interest" description="Disordered" evidence="1">
    <location>
        <begin position="166"/>
        <end position="197"/>
    </location>
</feature>
<accession>R7S437</accession>
<name>R7S437_PUNST</name>
<evidence type="ECO:0000313" key="2">
    <source>
        <dbReference type="EMBL" id="EIN04562.1"/>
    </source>
</evidence>
<dbReference type="GeneID" id="18880119"/>
<dbReference type="KEGG" id="psq:PUNSTDRAFT_138607"/>
<organism evidence="2 3">
    <name type="scientific">Punctularia strigosozonata (strain HHB-11173)</name>
    <name type="common">White-rot fungus</name>
    <dbReference type="NCBI Taxonomy" id="741275"/>
    <lineage>
        <taxon>Eukaryota</taxon>
        <taxon>Fungi</taxon>
        <taxon>Dikarya</taxon>
        <taxon>Basidiomycota</taxon>
        <taxon>Agaricomycotina</taxon>
        <taxon>Agaricomycetes</taxon>
        <taxon>Corticiales</taxon>
        <taxon>Punctulariaceae</taxon>
        <taxon>Punctularia</taxon>
    </lineage>
</organism>
<feature type="compositionally biased region" description="Polar residues" evidence="1">
    <location>
        <begin position="175"/>
        <end position="188"/>
    </location>
</feature>
<feature type="compositionally biased region" description="Low complexity" evidence="1">
    <location>
        <begin position="52"/>
        <end position="62"/>
    </location>
</feature>
<reference evidence="3" key="1">
    <citation type="journal article" date="2012" name="Science">
        <title>The Paleozoic origin of enzymatic lignin decomposition reconstructed from 31 fungal genomes.</title>
        <authorList>
            <person name="Floudas D."/>
            <person name="Binder M."/>
            <person name="Riley R."/>
            <person name="Barry K."/>
            <person name="Blanchette R.A."/>
            <person name="Henrissat B."/>
            <person name="Martinez A.T."/>
            <person name="Otillar R."/>
            <person name="Spatafora J.W."/>
            <person name="Yadav J.S."/>
            <person name="Aerts A."/>
            <person name="Benoit I."/>
            <person name="Boyd A."/>
            <person name="Carlson A."/>
            <person name="Copeland A."/>
            <person name="Coutinho P.M."/>
            <person name="de Vries R.P."/>
            <person name="Ferreira P."/>
            <person name="Findley K."/>
            <person name="Foster B."/>
            <person name="Gaskell J."/>
            <person name="Glotzer D."/>
            <person name="Gorecki P."/>
            <person name="Heitman J."/>
            <person name="Hesse C."/>
            <person name="Hori C."/>
            <person name="Igarashi K."/>
            <person name="Jurgens J.A."/>
            <person name="Kallen N."/>
            <person name="Kersten P."/>
            <person name="Kohler A."/>
            <person name="Kuees U."/>
            <person name="Kumar T.K.A."/>
            <person name="Kuo A."/>
            <person name="LaButti K."/>
            <person name="Larrondo L.F."/>
            <person name="Lindquist E."/>
            <person name="Ling A."/>
            <person name="Lombard V."/>
            <person name="Lucas S."/>
            <person name="Lundell T."/>
            <person name="Martin R."/>
            <person name="McLaughlin D.J."/>
            <person name="Morgenstern I."/>
            <person name="Morin E."/>
            <person name="Murat C."/>
            <person name="Nagy L.G."/>
            <person name="Nolan M."/>
            <person name="Ohm R.A."/>
            <person name="Patyshakuliyeva A."/>
            <person name="Rokas A."/>
            <person name="Ruiz-Duenas F.J."/>
            <person name="Sabat G."/>
            <person name="Salamov A."/>
            <person name="Samejima M."/>
            <person name="Schmutz J."/>
            <person name="Slot J.C."/>
            <person name="St John F."/>
            <person name="Stenlid J."/>
            <person name="Sun H."/>
            <person name="Sun S."/>
            <person name="Syed K."/>
            <person name="Tsang A."/>
            <person name="Wiebenga A."/>
            <person name="Young D."/>
            <person name="Pisabarro A."/>
            <person name="Eastwood D.C."/>
            <person name="Martin F."/>
            <person name="Cullen D."/>
            <person name="Grigoriev I.V."/>
            <person name="Hibbett D.S."/>
        </authorList>
    </citation>
    <scope>NUCLEOTIDE SEQUENCE [LARGE SCALE GENOMIC DNA]</scope>
    <source>
        <strain evidence="3">HHB-11173 SS5</strain>
    </source>
</reference>
<dbReference type="EMBL" id="JH687554">
    <property type="protein sequence ID" value="EIN04562.1"/>
    <property type="molecule type" value="Genomic_DNA"/>
</dbReference>
<gene>
    <name evidence="2" type="ORF">PUNSTDRAFT_138607</name>
</gene>
<evidence type="ECO:0000313" key="3">
    <source>
        <dbReference type="Proteomes" id="UP000054196"/>
    </source>
</evidence>
<protein>
    <submittedName>
        <fullName evidence="2">Uncharacterized protein</fullName>
    </submittedName>
</protein>
<dbReference type="HOGENOM" id="CLU_585432_0_0_1"/>